<protein>
    <submittedName>
        <fullName evidence="5">Helix-turn-helix transcriptional regulator</fullName>
    </submittedName>
</protein>
<dbReference type="PANTHER" id="PTHR33204">
    <property type="entry name" value="TRANSCRIPTIONAL REGULATOR, MARR FAMILY"/>
    <property type="match status" value="1"/>
</dbReference>
<reference evidence="5" key="2">
    <citation type="submission" date="2021-04" db="EMBL/GenBank/DDBJ databases">
        <authorList>
            <person name="Gilroy R."/>
        </authorList>
    </citation>
    <scope>NUCLEOTIDE SEQUENCE</scope>
    <source>
        <strain evidence="5">CHK32-1732</strain>
    </source>
</reference>
<dbReference type="InterPro" id="IPR036390">
    <property type="entry name" value="WH_DNA-bd_sf"/>
</dbReference>
<feature type="domain" description="HTH hxlR-type" evidence="4">
    <location>
        <begin position="17"/>
        <end position="115"/>
    </location>
</feature>
<accession>A0A9D1RSP1</accession>
<dbReference type="GO" id="GO:0003677">
    <property type="term" value="F:DNA binding"/>
    <property type="evidence" value="ECO:0007669"/>
    <property type="project" value="UniProtKB-KW"/>
</dbReference>
<evidence type="ECO:0000256" key="3">
    <source>
        <dbReference type="ARBA" id="ARBA00023163"/>
    </source>
</evidence>
<reference evidence="5" key="1">
    <citation type="journal article" date="2021" name="PeerJ">
        <title>Extensive microbial diversity within the chicken gut microbiome revealed by metagenomics and culture.</title>
        <authorList>
            <person name="Gilroy R."/>
            <person name="Ravi A."/>
            <person name="Getino M."/>
            <person name="Pursley I."/>
            <person name="Horton D.L."/>
            <person name="Alikhan N.F."/>
            <person name="Baker D."/>
            <person name="Gharbi K."/>
            <person name="Hall N."/>
            <person name="Watson M."/>
            <person name="Adriaenssens E.M."/>
            <person name="Foster-Nyarko E."/>
            <person name="Jarju S."/>
            <person name="Secka A."/>
            <person name="Antonio M."/>
            <person name="Oren A."/>
            <person name="Chaudhuri R.R."/>
            <person name="La Ragione R."/>
            <person name="Hildebrand F."/>
            <person name="Pallen M.J."/>
        </authorList>
    </citation>
    <scope>NUCLEOTIDE SEQUENCE</scope>
    <source>
        <strain evidence="5">CHK32-1732</strain>
    </source>
</reference>
<dbReference type="PROSITE" id="PS51118">
    <property type="entry name" value="HTH_HXLR"/>
    <property type="match status" value="1"/>
</dbReference>
<dbReference type="Proteomes" id="UP000824190">
    <property type="component" value="Unassembled WGS sequence"/>
</dbReference>
<proteinExistence type="predicted"/>
<sequence length="123" mass="13612">MTTPATSPTWNPAARACPSRTLFAEVGDRWNMLILLALEDGPLRNRDLRSAVDGISDRVLAQRLTALVADGLVARTAFPEIPPRVVYDLTDLGRSALPPIHALFDWTVQSMDDVVSYREEHAE</sequence>
<keyword evidence="2" id="KW-0238">DNA-binding</keyword>
<evidence type="ECO:0000313" key="6">
    <source>
        <dbReference type="Proteomes" id="UP000824190"/>
    </source>
</evidence>
<keyword evidence="3" id="KW-0804">Transcription</keyword>
<dbReference type="InterPro" id="IPR036388">
    <property type="entry name" value="WH-like_DNA-bd_sf"/>
</dbReference>
<dbReference type="SUPFAM" id="SSF46785">
    <property type="entry name" value="Winged helix' DNA-binding domain"/>
    <property type="match status" value="1"/>
</dbReference>
<dbReference type="Pfam" id="PF01638">
    <property type="entry name" value="HxlR"/>
    <property type="match status" value="1"/>
</dbReference>
<dbReference type="AlphaFoldDB" id="A0A9D1RSP1"/>
<name>A0A9D1RSP1_9CORY</name>
<dbReference type="EMBL" id="DXGC01000086">
    <property type="protein sequence ID" value="HIW92077.1"/>
    <property type="molecule type" value="Genomic_DNA"/>
</dbReference>
<comment type="caution">
    <text evidence="5">The sequence shown here is derived from an EMBL/GenBank/DDBJ whole genome shotgun (WGS) entry which is preliminary data.</text>
</comment>
<evidence type="ECO:0000256" key="2">
    <source>
        <dbReference type="ARBA" id="ARBA00023125"/>
    </source>
</evidence>
<organism evidence="5 6">
    <name type="scientific">Candidatus Corynebacterium avicola</name>
    <dbReference type="NCBI Taxonomy" id="2838527"/>
    <lineage>
        <taxon>Bacteria</taxon>
        <taxon>Bacillati</taxon>
        <taxon>Actinomycetota</taxon>
        <taxon>Actinomycetes</taxon>
        <taxon>Mycobacteriales</taxon>
        <taxon>Corynebacteriaceae</taxon>
        <taxon>Corynebacterium</taxon>
    </lineage>
</organism>
<dbReference type="PANTHER" id="PTHR33204:SF39">
    <property type="entry name" value="TRANSCRIPTIONAL REGULATORY PROTEIN"/>
    <property type="match status" value="1"/>
</dbReference>
<keyword evidence="1" id="KW-0805">Transcription regulation</keyword>
<dbReference type="InterPro" id="IPR002577">
    <property type="entry name" value="HTH_HxlR"/>
</dbReference>
<gene>
    <name evidence="5" type="ORF">H9870_10500</name>
</gene>
<evidence type="ECO:0000256" key="1">
    <source>
        <dbReference type="ARBA" id="ARBA00023015"/>
    </source>
</evidence>
<evidence type="ECO:0000313" key="5">
    <source>
        <dbReference type="EMBL" id="HIW92077.1"/>
    </source>
</evidence>
<dbReference type="Gene3D" id="1.10.10.10">
    <property type="entry name" value="Winged helix-like DNA-binding domain superfamily/Winged helix DNA-binding domain"/>
    <property type="match status" value="1"/>
</dbReference>
<evidence type="ECO:0000259" key="4">
    <source>
        <dbReference type="PROSITE" id="PS51118"/>
    </source>
</evidence>